<reference evidence="1" key="1">
    <citation type="submission" date="2021-02" db="EMBL/GenBank/DDBJ databases">
        <authorList>
            <person name="Nowell W R."/>
        </authorList>
    </citation>
    <scope>NUCLEOTIDE SEQUENCE</scope>
</reference>
<dbReference type="Proteomes" id="UP000663851">
    <property type="component" value="Unassembled WGS sequence"/>
</dbReference>
<name>A0A820V5F4_9BILA</name>
<evidence type="ECO:0000313" key="2">
    <source>
        <dbReference type="Proteomes" id="UP000663851"/>
    </source>
</evidence>
<organism evidence="1 2">
    <name type="scientific">Rotaria socialis</name>
    <dbReference type="NCBI Taxonomy" id="392032"/>
    <lineage>
        <taxon>Eukaryota</taxon>
        <taxon>Metazoa</taxon>
        <taxon>Spiralia</taxon>
        <taxon>Gnathifera</taxon>
        <taxon>Rotifera</taxon>
        <taxon>Eurotatoria</taxon>
        <taxon>Bdelloidea</taxon>
        <taxon>Philodinida</taxon>
        <taxon>Philodinidae</taxon>
        <taxon>Rotaria</taxon>
    </lineage>
</organism>
<accession>A0A820V5F4</accession>
<comment type="caution">
    <text evidence="1">The sequence shown here is derived from an EMBL/GenBank/DDBJ whole genome shotgun (WGS) entry which is preliminary data.</text>
</comment>
<dbReference type="AlphaFoldDB" id="A0A820V5F4"/>
<sequence>MNLSQKPFYTKYSNDHSTFQHQLNSCKICGRQNHRTIDCFRKRTTECFNCGQNHFNPPSQLFVSIFPKSIQHTNFIYKSRICHTANSTPLNIIGQMKLKVKIRFITTYVTAHVATNLITSIILSNDWINSNHVHLFGDQKQLTIRGVNLQFI</sequence>
<protein>
    <submittedName>
        <fullName evidence="1">Uncharacterized protein</fullName>
    </submittedName>
</protein>
<evidence type="ECO:0000313" key="1">
    <source>
        <dbReference type="EMBL" id="CAF4494894.1"/>
    </source>
</evidence>
<dbReference type="EMBL" id="CAJOBO010003502">
    <property type="protein sequence ID" value="CAF4494894.1"/>
    <property type="molecule type" value="Genomic_DNA"/>
</dbReference>
<proteinExistence type="predicted"/>
<gene>
    <name evidence="1" type="ORF">HFQ381_LOCUS27321</name>
</gene>